<protein>
    <submittedName>
        <fullName evidence="1">Uncharacterized protein</fullName>
    </submittedName>
</protein>
<evidence type="ECO:0000313" key="1">
    <source>
        <dbReference type="EMBL" id="MBB1253067.1"/>
    </source>
</evidence>
<dbReference type="Proteomes" id="UP000525686">
    <property type="component" value="Unassembled WGS sequence"/>
</dbReference>
<evidence type="ECO:0000313" key="2">
    <source>
        <dbReference type="Proteomes" id="UP000525686"/>
    </source>
</evidence>
<proteinExistence type="predicted"/>
<dbReference type="Pfam" id="PF26125">
    <property type="entry name" value="AcrVA2-like"/>
    <property type="match status" value="1"/>
</dbReference>
<organism evidence="1 2">
    <name type="scientific">Streptomyces alkaliterrae</name>
    <dbReference type="NCBI Taxonomy" id="2213162"/>
    <lineage>
        <taxon>Bacteria</taxon>
        <taxon>Bacillati</taxon>
        <taxon>Actinomycetota</taxon>
        <taxon>Actinomycetes</taxon>
        <taxon>Kitasatosporales</taxon>
        <taxon>Streptomycetaceae</taxon>
        <taxon>Streptomyces</taxon>
    </lineage>
</organism>
<sequence>MTLRPRQLPRKRAQTIRSLTDLAPDGAPARGMLPGDDNLVQLLTSHLRAADLFWISDDMTALAMHAGQQLAEARWATADRITPIGLAVFEGGLGMVEMTPRLSAPVDALAWGPGPDQTLIVWHLATRERALHDAPPHVLAKFPPLLTVREARLPVTVDPITLDELPAHESMKPSRPIIAALAAAWHLMQQPQLVDRTREETPKKDARGLRRAELPDEGVTLISLRRQYRPQDREPDAGSDGRTYRHRWVVSGHWRNQPCGPARSERRHTWIPSYVKGPDGAPLLSTEHVNVWRR</sequence>
<dbReference type="AlphaFoldDB" id="A0A7W3WIM9"/>
<comment type="caution">
    <text evidence="1">The sequence shown here is derived from an EMBL/GenBank/DDBJ whole genome shotgun (WGS) entry which is preliminary data.</text>
</comment>
<accession>A0A7W3WIM9</accession>
<reference evidence="2" key="1">
    <citation type="submission" date="2020-05" db="EMBL/GenBank/DDBJ databases">
        <title>Classification of alakaliphilic streptomycetes isolated from an alkaline soil next to Lonar Crater, India and a proposal for the recognition of Streptomyces alkaliterrae sp. nov.</title>
        <authorList>
            <person name="Golinska P."/>
        </authorList>
    </citation>
    <scope>NUCLEOTIDE SEQUENCE [LARGE SCALE GENOMIC DNA]</scope>
    <source>
        <strain evidence="2">OF3</strain>
    </source>
</reference>
<dbReference type="RefSeq" id="WP_181353762.1">
    <property type="nucleotide sequence ID" value="NZ_JABJWZ010000036.1"/>
</dbReference>
<dbReference type="EMBL" id="JABJWZ010000036">
    <property type="protein sequence ID" value="MBB1253067.1"/>
    <property type="molecule type" value="Genomic_DNA"/>
</dbReference>
<gene>
    <name evidence="1" type="ORF">H3146_06745</name>
</gene>
<name>A0A7W3WIM9_9ACTN</name>
<dbReference type="InterPro" id="IPR058915">
    <property type="entry name" value="AcrVA2-like"/>
</dbReference>